<dbReference type="Pfam" id="PF02308">
    <property type="entry name" value="MgtC"/>
    <property type="match status" value="1"/>
</dbReference>
<organism evidence="9 10">
    <name type="scientific">Candidatus Thermokryptus mobilis</name>
    <dbReference type="NCBI Taxonomy" id="1643428"/>
    <lineage>
        <taxon>Bacteria</taxon>
        <taxon>Pseudomonadati</taxon>
        <taxon>Candidatus Kryptoniota</taxon>
        <taxon>Candidatus Thermokryptus</taxon>
    </lineage>
</organism>
<keyword evidence="3" id="KW-1003">Cell membrane</keyword>
<dbReference type="AlphaFoldDB" id="A0A0S4N702"/>
<dbReference type="Proteomes" id="UP000320623">
    <property type="component" value="Unassembled WGS sequence"/>
</dbReference>
<evidence type="ECO:0000256" key="7">
    <source>
        <dbReference type="SAM" id="Phobius"/>
    </source>
</evidence>
<evidence type="ECO:0000313" key="9">
    <source>
        <dbReference type="EMBL" id="CUU05645.1"/>
    </source>
</evidence>
<evidence type="ECO:0000256" key="5">
    <source>
        <dbReference type="ARBA" id="ARBA00022989"/>
    </source>
</evidence>
<evidence type="ECO:0000259" key="8">
    <source>
        <dbReference type="Pfam" id="PF02308"/>
    </source>
</evidence>
<feature type="domain" description="MgtC/SapB/SrpB/YhiD N-terminal" evidence="8">
    <location>
        <begin position="13"/>
        <end position="131"/>
    </location>
</feature>
<comment type="subcellular location">
    <subcellularLocation>
        <location evidence="1">Cell membrane</location>
        <topology evidence="1">Multi-pass membrane protein</topology>
    </subcellularLocation>
</comment>
<dbReference type="PRINTS" id="PR01837">
    <property type="entry name" value="MGTCSAPBPROT"/>
</dbReference>
<dbReference type="OrthoDB" id="9811198at2"/>
<dbReference type="EMBL" id="FAOO01000008">
    <property type="protein sequence ID" value="CUU05645.1"/>
    <property type="molecule type" value="Genomic_DNA"/>
</dbReference>
<dbReference type="PANTHER" id="PTHR33778">
    <property type="entry name" value="PROTEIN MGTC"/>
    <property type="match status" value="1"/>
</dbReference>
<evidence type="ECO:0000256" key="6">
    <source>
        <dbReference type="ARBA" id="ARBA00023136"/>
    </source>
</evidence>
<feature type="transmembrane region" description="Helical" evidence="7">
    <location>
        <begin position="62"/>
        <end position="79"/>
    </location>
</feature>
<dbReference type="PANTHER" id="PTHR33778:SF1">
    <property type="entry name" value="MAGNESIUM TRANSPORTER YHID-RELATED"/>
    <property type="match status" value="1"/>
</dbReference>
<name>A0A0S4N702_9BACT</name>
<feature type="transmembrane region" description="Helical" evidence="7">
    <location>
        <begin position="6"/>
        <end position="25"/>
    </location>
</feature>
<reference evidence="10" key="1">
    <citation type="submission" date="2015-11" db="EMBL/GenBank/DDBJ databases">
        <authorList>
            <person name="Varghese N."/>
        </authorList>
    </citation>
    <scope>NUCLEOTIDE SEQUENCE [LARGE SCALE GENOMIC DNA]</scope>
</reference>
<comment type="similarity">
    <text evidence="2">Belongs to the MgtC/SapB family.</text>
</comment>
<accession>A0A0S4N702</accession>
<dbReference type="STRING" id="1643428.GCA_001442855_01264"/>
<evidence type="ECO:0000313" key="10">
    <source>
        <dbReference type="Proteomes" id="UP000320623"/>
    </source>
</evidence>
<dbReference type="GO" id="GO:0005886">
    <property type="term" value="C:plasma membrane"/>
    <property type="evidence" value="ECO:0007669"/>
    <property type="project" value="UniProtKB-SubCell"/>
</dbReference>
<protein>
    <submittedName>
        <fullName evidence="9">Putative Mg2+ transporter-C (MgtC) family protein</fullName>
    </submittedName>
</protein>
<feature type="transmembrane region" description="Helical" evidence="7">
    <location>
        <begin position="86"/>
        <end position="104"/>
    </location>
</feature>
<evidence type="ECO:0000256" key="4">
    <source>
        <dbReference type="ARBA" id="ARBA00022692"/>
    </source>
</evidence>
<sequence length="214" mass="23316">MGEAFHLDLLKFFLAVLFGGLIGLERELKGKPAGFRTNILICLGSALYTILSMKISSDPGRIAAQVVTGIGFIGAGTIIQSKGTIAGLTTAATIFVVAAIGIAIGANQLLLATIFTFIVLLVLTILANIEKSLLGKCHFTRIQLEIYDDKGKGRAELIEILSEHEIRPSQYQLNEENGILKISLSYCDKHPAHHRFLTELLRIPYIKEIKTGII</sequence>
<dbReference type="RefSeq" id="WP_140945037.1">
    <property type="nucleotide sequence ID" value="NZ_FAOO01000008.1"/>
</dbReference>
<keyword evidence="5 7" id="KW-1133">Transmembrane helix</keyword>
<keyword evidence="4 7" id="KW-0812">Transmembrane</keyword>
<evidence type="ECO:0000256" key="1">
    <source>
        <dbReference type="ARBA" id="ARBA00004651"/>
    </source>
</evidence>
<dbReference type="InterPro" id="IPR049177">
    <property type="entry name" value="MgtC_SapB_SrpB_YhiD_N"/>
</dbReference>
<dbReference type="InterPro" id="IPR003416">
    <property type="entry name" value="MgtC/SapB/SrpB/YhiD_fam"/>
</dbReference>
<gene>
    <name evidence="9" type="ORF">JGI1_01292</name>
</gene>
<feature type="transmembrane region" description="Helical" evidence="7">
    <location>
        <begin position="110"/>
        <end position="129"/>
    </location>
</feature>
<keyword evidence="10" id="KW-1185">Reference proteome</keyword>
<feature type="transmembrane region" description="Helical" evidence="7">
    <location>
        <begin position="37"/>
        <end position="56"/>
    </location>
</feature>
<evidence type="ECO:0000256" key="3">
    <source>
        <dbReference type="ARBA" id="ARBA00022475"/>
    </source>
</evidence>
<proteinExistence type="inferred from homology"/>
<keyword evidence="6 7" id="KW-0472">Membrane</keyword>
<evidence type="ECO:0000256" key="2">
    <source>
        <dbReference type="ARBA" id="ARBA00009298"/>
    </source>
</evidence>